<evidence type="ECO:0000313" key="2">
    <source>
        <dbReference type="Proteomes" id="UP000321595"/>
    </source>
</evidence>
<gene>
    <name evidence="1" type="ORF">FRD01_07220</name>
</gene>
<evidence type="ECO:0000313" key="1">
    <source>
        <dbReference type="EMBL" id="QED27033.1"/>
    </source>
</evidence>
<dbReference type="Pfam" id="PF19676">
    <property type="entry name" value="DUF6178"/>
    <property type="match status" value="1"/>
</dbReference>
<dbReference type="KEGG" id="bbae:FRD01_07220"/>
<proteinExistence type="predicted"/>
<organism evidence="1 2">
    <name type="scientific">Microvenator marinus</name>
    <dbReference type="NCBI Taxonomy" id="2600177"/>
    <lineage>
        <taxon>Bacteria</taxon>
        <taxon>Deltaproteobacteria</taxon>
        <taxon>Bradymonadales</taxon>
        <taxon>Microvenatoraceae</taxon>
        <taxon>Microvenator</taxon>
    </lineage>
</organism>
<reference evidence="1 2" key="1">
    <citation type="submission" date="2019-08" db="EMBL/GenBank/DDBJ databases">
        <authorList>
            <person name="Liang Q."/>
        </authorList>
    </citation>
    <scope>NUCLEOTIDE SEQUENCE [LARGE SCALE GENOMIC DNA]</scope>
    <source>
        <strain evidence="1 2">V1718</strain>
    </source>
</reference>
<dbReference type="AlphaFoldDB" id="A0A5B8XSM1"/>
<accession>A0A5B8XSM1</accession>
<name>A0A5B8XSM1_9DELT</name>
<keyword evidence="2" id="KW-1185">Reference proteome</keyword>
<dbReference type="EMBL" id="CP042467">
    <property type="protein sequence ID" value="QED27033.1"/>
    <property type="molecule type" value="Genomic_DNA"/>
</dbReference>
<dbReference type="RefSeq" id="WP_146958718.1">
    <property type="nucleotide sequence ID" value="NZ_CP042467.1"/>
</dbReference>
<sequence length="556" mass="63726">MAREKISELVQSHSFLPQVPAREQIHWMLDRPDADAFIEAQDPVVLLRVMEEAGWEEASALVPYISPWQLQVFLDFDVWRKDRFVSQKLIRWFETALELADDQKFKRFCRETDAEMLALLFQEHLMVGLFDEDGDPPPEFNAYDWSNSPDGIYAIVFPEDEEMSVLLRNMINRLYEVDRVMGWTLLEAARWELHSNMEEEAYRWRNSRLEEFGFVSREEAMDIYRPIDPVKLRDKGYQDIEHKRLDKIGKTTLPALFDPSQTGNFYILQILDALPEDELTLLFNELIAVQNRALLADGVEPSNAAIAREITERTLGYMSVGLEFLARGDDDEAEAWISNLAMREIFRVGFSLVSRLQRTARELEKRPTLTILEGERFSLLNEDERAFFEGISRPRPVLQDPEGFRNFERQADIDSAAGRLALIAFKQIWTFGIEKFEAASIAELATTCANPATELGFDLLFRTRVANELLKQPSYAPLDTTKLAELAQLVKERSQNDDLFQYFKEMMADTVVAVGPNAARPISAWISASIARLNEEIGSVVNPDPALLGEVVLLKA</sequence>
<protein>
    <submittedName>
        <fullName evidence="1">Uncharacterized protein</fullName>
    </submittedName>
</protein>
<dbReference type="InterPro" id="IPR045750">
    <property type="entry name" value="DUF6178"/>
</dbReference>
<dbReference type="OrthoDB" id="5479105at2"/>
<dbReference type="Proteomes" id="UP000321595">
    <property type="component" value="Chromosome"/>
</dbReference>